<protein>
    <submittedName>
        <fullName evidence="7">NADH dehydrogenase, FAD-containing subunit</fullName>
    </submittedName>
</protein>
<dbReference type="Pfam" id="PF07992">
    <property type="entry name" value="Pyr_redox_2"/>
    <property type="match status" value="1"/>
</dbReference>
<dbReference type="InterPro" id="IPR023753">
    <property type="entry name" value="FAD/NAD-binding_dom"/>
</dbReference>
<dbReference type="GO" id="GO:0019646">
    <property type="term" value="P:aerobic electron transport chain"/>
    <property type="evidence" value="ECO:0007669"/>
    <property type="project" value="TreeGrafter"/>
</dbReference>
<dbReference type="Proteomes" id="UP000198217">
    <property type="component" value="Chromosome I"/>
</dbReference>
<dbReference type="GO" id="GO:0003955">
    <property type="term" value="F:NAD(P)H dehydrogenase (quinone) activity"/>
    <property type="evidence" value="ECO:0007669"/>
    <property type="project" value="TreeGrafter"/>
</dbReference>
<dbReference type="PANTHER" id="PTHR42913">
    <property type="entry name" value="APOPTOSIS-INDUCING FACTOR 1"/>
    <property type="match status" value="1"/>
</dbReference>
<accession>A0A1C5GTF5</accession>
<evidence type="ECO:0000313" key="7">
    <source>
        <dbReference type="EMBL" id="SCG37058.1"/>
    </source>
</evidence>
<evidence type="ECO:0000256" key="5">
    <source>
        <dbReference type="ARBA" id="ARBA00023002"/>
    </source>
</evidence>
<dbReference type="PRINTS" id="PR00411">
    <property type="entry name" value="PNDRDTASEI"/>
</dbReference>
<evidence type="ECO:0000313" key="8">
    <source>
        <dbReference type="Proteomes" id="UP000198217"/>
    </source>
</evidence>
<keyword evidence="3" id="KW-0285">Flavoprotein</keyword>
<keyword evidence="5" id="KW-0560">Oxidoreductase</keyword>
<name>A0A1C5GTF5_9ACTN</name>
<dbReference type="PRINTS" id="PR00368">
    <property type="entry name" value="FADPNR"/>
</dbReference>
<comment type="similarity">
    <text evidence="2">Belongs to the NADH dehydrogenase family.</text>
</comment>
<dbReference type="SUPFAM" id="SSF51905">
    <property type="entry name" value="FAD/NAD(P)-binding domain"/>
    <property type="match status" value="1"/>
</dbReference>
<proteinExistence type="inferred from homology"/>
<dbReference type="PANTHER" id="PTHR42913:SF3">
    <property type="entry name" value="64 KDA MITOCHONDRIAL NADH DEHYDROGENASE (EUROFUNG)"/>
    <property type="match status" value="1"/>
</dbReference>
<keyword evidence="8" id="KW-1185">Reference proteome</keyword>
<dbReference type="InterPro" id="IPR036188">
    <property type="entry name" value="FAD/NAD-bd_sf"/>
</dbReference>
<dbReference type="AlphaFoldDB" id="A0A1C5GTF5"/>
<reference evidence="7 8" key="1">
    <citation type="submission" date="2016-06" db="EMBL/GenBank/DDBJ databases">
        <authorList>
            <person name="Kjaerup R.B."/>
            <person name="Dalgaard T.S."/>
            <person name="Juul-Madsen H.R."/>
        </authorList>
    </citation>
    <scope>NUCLEOTIDE SEQUENCE [LARGE SCALE GENOMIC DNA]</scope>
    <source>
        <strain evidence="7 8">DSM 43904</strain>
    </source>
</reference>
<evidence type="ECO:0000256" key="1">
    <source>
        <dbReference type="ARBA" id="ARBA00001974"/>
    </source>
</evidence>
<sequence length="402" mass="42443">MTNTRQTRIVVIGAGYTGMLAALGVARRARGRVTVTLVNPWERFTERLRMHQLATGQPLAEYRIPELLAGTGITFVQGWATGIDTAARTLRVSGSDGEVALDYDTLVYAIGSTTDTARVPGAEHAFTLNSPADARRMAAHLAAAGRSTFLVCGGGLTGIEAATEIAESYPDVTVTLLTRGEPGAMMGVRARGYLRASLDRLGVIVRAGVEIARVLPEGVELAGGEVVPADGTLWTTGVRVAPLATQAGIATDDTGRIVTDATLCSVSHPEIYAVGDAAAVRQAYGVIHGTCQSGLPTAAHVAGNIARQVRGKALRPFRFGYLHQPVSLGRRDAVIQFTYPDDTPRRWLLTGRAAVLYKETVSSSPIATYGLAKRIGISARMLSTSGGRRNRPVTGAGVRLGR</sequence>
<evidence type="ECO:0000256" key="4">
    <source>
        <dbReference type="ARBA" id="ARBA00022827"/>
    </source>
</evidence>
<gene>
    <name evidence="7" type="ORF">GA0070609_0361</name>
</gene>
<evidence type="ECO:0000259" key="6">
    <source>
        <dbReference type="Pfam" id="PF07992"/>
    </source>
</evidence>
<dbReference type="Gene3D" id="3.50.50.100">
    <property type="match status" value="1"/>
</dbReference>
<evidence type="ECO:0000256" key="2">
    <source>
        <dbReference type="ARBA" id="ARBA00005272"/>
    </source>
</evidence>
<dbReference type="EMBL" id="LT607750">
    <property type="protein sequence ID" value="SCG37058.1"/>
    <property type="molecule type" value="Genomic_DNA"/>
</dbReference>
<organism evidence="7 8">
    <name type="scientific">Micromonospora echinaurantiaca</name>
    <dbReference type="NCBI Taxonomy" id="47857"/>
    <lineage>
        <taxon>Bacteria</taxon>
        <taxon>Bacillati</taxon>
        <taxon>Actinomycetota</taxon>
        <taxon>Actinomycetes</taxon>
        <taxon>Micromonosporales</taxon>
        <taxon>Micromonosporaceae</taxon>
        <taxon>Micromonospora</taxon>
    </lineage>
</organism>
<evidence type="ECO:0000256" key="3">
    <source>
        <dbReference type="ARBA" id="ARBA00022630"/>
    </source>
</evidence>
<comment type="cofactor">
    <cofactor evidence="1">
        <name>FAD</name>
        <dbReference type="ChEBI" id="CHEBI:57692"/>
    </cofactor>
</comment>
<keyword evidence="4" id="KW-0274">FAD</keyword>
<dbReference type="InterPro" id="IPR051169">
    <property type="entry name" value="NADH-Q_oxidoreductase"/>
</dbReference>
<feature type="domain" description="FAD/NAD(P)-binding" evidence="6">
    <location>
        <begin position="8"/>
        <end position="300"/>
    </location>
</feature>